<accession>A0A975TTI2</accession>
<dbReference type="EMBL" id="JAIMBW010000001">
    <property type="protein sequence ID" value="MBY4894234.1"/>
    <property type="molecule type" value="Genomic_DNA"/>
</dbReference>
<evidence type="ECO:0000313" key="3">
    <source>
        <dbReference type="EMBL" id="QXL86912.1"/>
    </source>
</evidence>
<protein>
    <submittedName>
        <fullName evidence="3">Cobalamin B12-binding domain-containing protein</fullName>
    </submittedName>
</protein>
<reference evidence="3 4" key="1">
    <citation type="submission" date="2021-07" db="EMBL/GenBank/DDBJ databases">
        <title>Karlodiniumbacter phycospheric gen. nov., sp. nov., a phycosphere bacterium isolated from karlodinium veneficum.</title>
        <authorList>
            <person name="Peng Y."/>
            <person name="Jiang L."/>
            <person name="Lee J."/>
        </authorList>
    </citation>
    <scope>NUCLEOTIDE SEQUENCE</scope>
    <source>
        <strain evidence="3 4">N5</strain>
    </source>
</reference>
<dbReference type="RefSeq" id="WP_257893829.1">
    <property type="nucleotide sequence ID" value="NZ_JAIMBW010000001.1"/>
</dbReference>
<keyword evidence="4" id="KW-1185">Reference proteome</keyword>
<evidence type="ECO:0000313" key="4">
    <source>
        <dbReference type="Proteomes" id="UP000693972"/>
    </source>
</evidence>
<dbReference type="Gene3D" id="3.40.50.280">
    <property type="entry name" value="Cobalamin-binding domain"/>
    <property type="match status" value="1"/>
</dbReference>
<name>A0A975TTI2_9RHOB</name>
<evidence type="ECO:0000313" key="2">
    <source>
        <dbReference type="EMBL" id="MBY4894234.1"/>
    </source>
</evidence>
<dbReference type="AlphaFoldDB" id="A0A975TTI2"/>
<feature type="domain" description="B12-binding" evidence="1">
    <location>
        <begin position="147"/>
        <end position="274"/>
    </location>
</feature>
<organism evidence="3">
    <name type="scientific">Gymnodinialimonas phycosphaerae</name>
    <dbReference type="NCBI Taxonomy" id="2841589"/>
    <lineage>
        <taxon>Bacteria</taxon>
        <taxon>Pseudomonadati</taxon>
        <taxon>Pseudomonadota</taxon>
        <taxon>Alphaproteobacteria</taxon>
        <taxon>Rhodobacterales</taxon>
        <taxon>Paracoccaceae</taxon>
        <taxon>Gymnodinialimonas</taxon>
    </lineage>
</organism>
<evidence type="ECO:0000259" key="1">
    <source>
        <dbReference type="PROSITE" id="PS51332"/>
    </source>
</evidence>
<dbReference type="GO" id="GO:0046872">
    <property type="term" value="F:metal ion binding"/>
    <property type="evidence" value="ECO:0007669"/>
    <property type="project" value="InterPro"/>
</dbReference>
<gene>
    <name evidence="2" type="ORF">KUL25_15870</name>
    <name evidence="3" type="ORF">KUL25_15875</name>
</gene>
<dbReference type="InterPro" id="IPR036724">
    <property type="entry name" value="Cobalamin-bd_sf"/>
</dbReference>
<dbReference type="Proteomes" id="UP000693972">
    <property type="component" value="Unassembled WGS sequence"/>
</dbReference>
<dbReference type="PROSITE" id="PS51332">
    <property type="entry name" value="B12_BINDING"/>
    <property type="match status" value="1"/>
</dbReference>
<dbReference type="InterPro" id="IPR006158">
    <property type="entry name" value="Cobalamin-bd"/>
</dbReference>
<dbReference type="Pfam" id="PF02310">
    <property type="entry name" value="B12-binding"/>
    <property type="match status" value="1"/>
</dbReference>
<dbReference type="EMBL" id="CP078073">
    <property type="protein sequence ID" value="QXL86912.1"/>
    <property type="molecule type" value="Genomic_DNA"/>
</dbReference>
<dbReference type="SUPFAM" id="SSF52242">
    <property type="entry name" value="Cobalamin (vitamin B12)-binding domain"/>
    <property type="match status" value="1"/>
</dbReference>
<sequence length="282" mass="30777">MADDSRTFAQDRTILADHDVTELAKLALQRLARPGGARPVKSKGLAERLDDLCDAYLSDRNEDRHQIIHQMRADGISTVEIIDHVIPAAAAVLGQRWTDNAISFVDVTIGTARLQEAVRALIAHGLSSTGTYLDNVKNSAGPDRVHTPRVLLVIPRPEHHTLGAFVAADQFRRFGYAVDIAVDQHPKEVAVTLRDRRYSMIGISIAGRRTLASSRELVDIIRATVTRVTPIVLGGSLLDTDQDLKMATGVDHVARTVRDALEICGLSIVELDPPSKSVADHL</sequence>
<proteinExistence type="predicted"/>
<dbReference type="GO" id="GO:0031419">
    <property type="term" value="F:cobalamin binding"/>
    <property type="evidence" value="ECO:0007669"/>
    <property type="project" value="InterPro"/>
</dbReference>